<dbReference type="RefSeq" id="WP_160843118.1">
    <property type="nucleotide sequence ID" value="NZ_WVHT01000001.1"/>
</dbReference>
<dbReference type="AlphaFoldDB" id="A0A7K1Y5V1"/>
<organism evidence="1 2">
    <name type="scientific">Hufsiella arboris</name>
    <dbReference type="NCBI Taxonomy" id="2695275"/>
    <lineage>
        <taxon>Bacteria</taxon>
        <taxon>Pseudomonadati</taxon>
        <taxon>Bacteroidota</taxon>
        <taxon>Sphingobacteriia</taxon>
        <taxon>Sphingobacteriales</taxon>
        <taxon>Sphingobacteriaceae</taxon>
        <taxon>Hufsiella</taxon>
    </lineage>
</organism>
<sequence>MTQQIIDQIIDVIREYYPDIQEYDFEIYPGNKSLKKLTEVCQYHESNQESWLRFKGQLLIKFFGISLIENTLLIGNEPSYRVSIVFEKKKFAYFLLQLSVIVNCYNLVLVDPGSLTHQEIADIKNDIEMLVAEYSPGFMHIENPYSYKLNDIVVPNNHDSLYVPSIGDFIFSLRTLL</sequence>
<accession>A0A7K1Y5V1</accession>
<dbReference type="Proteomes" id="UP000466586">
    <property type="component" value="Unassembled WGS sequence"/>
</dbReference>
<keyword evidence="2" id="KW-1185">Reference proteome</keyword>
<evidence type="ECO:0000313" key="1">
    <source>
        <dbReference type="EMBL" id="MXV49957.1"/>
    </source>
</evidence>
<comment type="caution">
    <text evidence="1">The sequence shown here is derived from an EMBL/GenBank/DDBJ whole genome shotgun (WGS) entry which is preliminary data.</text>
</comment>
<protein>
    <submittedName>
        <fullName evidence="1">Uncharacterized protein</fullName>
    </submittedName>
</protein>
<reference evidence="1 2" key="1">
    <citation type="submission" date="2019-11" db="EMBL/GenBank/DDBJ databases">
        <title>Pedobacter sp. HMF7647 Genome sequencing and assembly.</title>
        <authorList>
            <person name="Kang H."/>
            <person name="Kim H."/>
            <person name="Joh K."/>
        </authorList>
    </citation>
    <scope>NUCLEOTIDE SEQUENCE [LARGE SCALE GENOMIC DNA]</scope>
    <source>
        <strain evidence="1 2">HMF7647</strain>
    </source>
</reference>
<proteinExistence type="predicted"/>
<evidence type="ECO:0000313" key="2">
    <source>
        <dbReference type="Proteomes" id="UP000466586"/>
    </source>
</evidence>
<dbReference type="EMBL" id="WVHT01000001">
    <property type="protein sequence ID" value="MXV49957.1"/>
    <property type="molecule type" value="Genomic_DNA"/>
</dbReference>
<gene>
    <name evidence="1" type="ORF">GS399_03160</name>
</gene>
<name>A0A7K1Y5V1_9SPHI</name>